<feature type="domain" description="Barstar (barnase inhibitor)" evidence="2">
    <location>
        <begin position="1"/>
        <end position="106"/>
    </location>
</feature>
<accession>A0A1S1QDE8</accession>
<dbReference type="SUPFAM" id="SSF52038">
    <property type="entry name" value="Barstar-related"/>
    <property type="match status" value="1"/>
</dbReference>
<dbReference type="InterPro" id="IPR000468">
    <property type="entry name" value="Barstar"/>
</dbReference>
<dbReference type="AlphaFoldDB" id="A0A1S1QDE8"/>
<dbReference type="Proteomes" id="UP000179627">
    <property type="component" value="Unassembled WGS sequence"/>
</dbReference>
<proteinExistence type="inferred from homology"/>
<comment type="similarity">
    <text evidence="1">Belongs to the barstar family.</text>
</comment>
<reference evidence="4" key="1">
    <citation type="submission" date="2016-07" db="EMBL/GenBank/DDBJ databases">
        <title>Sequence Frankia sp. strain CcI1.17.</title>
        <authorList>
            <person name="Ghodhbane-Gtari F."/>
            <person name="Swanson E."/>
            <person name="Gueddou A."/>
            <person name="Morris K."/>
            <person name="Hezbri K."/>
            <person name="Ktari A."/>
            <person name="Nouioui I."/>
            <person name="Abebe-Akele F."/>
            <person name="Simpson S."/>
            <person name="Thomas K."/>
            <person name="Gtari M."/>
            <person name="Tisa L.S."/>
            <person name="Hurst S."/>
        </authorList>
    </citation>
    <scope>NUCLEOTIDE SEQUENCE [LARGE SCALE GENOMIC DNA]</scope>
    <source>
        <strain evidence="4">Cc1.17</strain>
    </source>
</reference>
<dbReference type="InterPro" id="IPR035905">
    <property type="entry name" value="Barstar-like_sf"/>
</dbReference>
<gene>
    <name evidence="3" type="ORF">CC117_25430</name>
</gene>
<evidence type="ECO:0000313" key="4">
    <source>
        <dbReference type="Proteomes" id="UP000179627"/>
    </source>
</evidence>
<evidence type="ECO:0000256" key="1">
    <source>
        <dbReference type="ARBA" id="ARBA00006845"/>
    </source>
</evidence>
<sequence length="133" mass="15222">MRLVCIDGAEMSTEAEMHDQFVERFEFPGYYGRNWDALYECLTDLSWTPAEAYIMDVAHSSRLLWRQRQSIGLLLDVLSSAGEAWALPESRGWPVDERKVPFHVVLHDSELAEKELMNLYSSFGVPLSILSPV</sequence>
<dbReference type="Gene3D" id="3.30.370.10">
    <property type="entry name" value="Barstar-like"/>
    <property type="match status" value="1"/>
</dbReference>
<dbReference type="EMBL" id="MBLM01000142">
    <property type="protein sequence ID" value="OHV31677.1"/>
    <property type="molecule type" value="Genomic_DNA"/>
</dbReference>
<evidence type="ECO:0000313" key="3">
    <source>
        <dbReference type="EMBL" id="OHV31677.1"/>
    </source>
</evidence>
<name>A0A1S1QDE8_9ACTN</name>
<organism evidence="3 4">
    <name type="scientific">Parafrankia colletiae</name>
    <dbReference type="NCBI Taxonomy" id="573497"/>
    <lineage>
        <taxon>Bacteria</taxon>
        <taxon>Bacillati</taxon>
        <taxon>Actinomycetota</taxon>
        <taxon>Actinomycetes</taxon>
        <taxon>Frankiales</taxon>
        <taxon>Frankiaceae</taxon>
        <taxon>Parafrankia</taxon>
    </lineage>
</organism>
<keyword evidence="4" id="KW-1185">Reference proteome</keyword>
<protein>
    <recommendedName>
        <fullName evidence="2">Barstar (barnase inhibitor) domain-containing protein</fullName>
    </recommendedName>
</protein>
<comment type="caution">
    <text evidence="3">The sequence shown here is derived from an EMBL/GenBank/DDBJ whole genome shotgun (WGS) entry which is preliminary data.</text>
</comment>
<evidence type="ECO:0000259" key="2">
    <source>
        <dbReference type="Pfam" id="PF01337"/>
    </source>
</evidence>
<dbReference type="Pfam" id="PF01337">
    <property type="entry name" value="Barstar"/>
    <property type="match status" value="1"/>
</dbReference>